<dbReference type="EMBL" id="JABBWD010000005">
    <property type="protein sequence ID" value="KAG1781639.1"/>
    <property type="molecule type" value="Genomic_DNA"/>
</dbReference>
<name>A0A9P7A395_9AGAM</name>
<feature type="transmembrane region" description="Helical" evidence="1">
    <location>
        <begin position="71"/>
        <end position="89"/>
    </location>
</feature>
<keyword evidence="1" id="KW-1133">Transmembrane helix</keyword>
<keyword evidence="1" id="KW-0472">Membrane</keyword>
<dbReference type="OrthoDB" id="2688201at2759"/>
<feature type="transmembrane region" description="Helical" evidence="1">
    <location>
        <begin position="39"/>
        <end position="59"/>
    </location>
</feature>
<evidence type="ECO:0000256" key="1">
    <source>
        <dbReference type="SAM" id="Phobius"/>
    </source>
</evidence>
<sequence>YRSLQSMSGSGGLVVATLALILYTISLDITASAGVSHQLGAVIFGILHAIPAVGIFAVTSLELAFAVKSPAAAISIIVSCFFPTMIAISH</sequence>
<evidence type="ECO:0000313" key="2">
    <source>
        <dbReference type="EMBL" id="KAG1781639.1"/>
    </source>
</evidence>
<dbReference type="Proteomes" id="UP000714275">
    <property type="component" value="Unassembled WGS sequence"/>
</dbReference>
<accession>A0A9P7A395</accession>
<keyword evidence="1" id="KW-0812">Transmembrane</keyword>
<feature type="non-terminal residue" evidence="2">
    <location>
        <position position="90"/>
    </location>
</feature>
<feature type="transmembrane region" description="Helical" evidence="1">
    <location>
        <begin position="12"/>
        <end position="33"/>
    </location>
</feature>
<reference evidence="2" key="1">
    <citation type="journal article" date="2020" name="New Phytol.">
        <title>Comparative genomics reveals dynamic genome evolution in host specialist ectomycorrhizal fungi.</title>
        <authorList>
            <person name="Lofgren L.A."/>
            <person name="Nguyen N.H."/>
            <person name="Vilgalys R."/>
            <person name="Ruytinx J."/>
            <person name="Liao H.L."/>
            <person name="Branco S."/>
            <person name="Kuo A."/>
            <person name="LaButti K."/>
            <person name="Lipzen A."/>
            <person name="Andreopoulos W."/>
            <person name="Pangilinan J."/>
            <person name="Riley R."/>
            <person name="Hundley H."/>
            <person name="Na H."/>
            <person name="Barry K."/>
            <person name="Grigoriev I.V."/>
            <person name="Stajich J.E."/>
            <person name="Kennedy P.G."/>
        </authorList>
    </citation>
    <scope>NUCLEOTIDE SEQUENCE</scope>
    <source>
        <strain evidence="2">DOB743</strain>
    </source>
</reference>
<comment type="caution">
    <text evidence="2">The sequence shown here is derived from an EMBL/GenBank/DDBJ whole genome shotgun (WGS) entry which is preliminary data.</text>
</comment>
<proteinExistence type="predicted"/>
<gene>
    <name evidence="2" type="ORF">EV702DRAFT_946604</name>
</gene>
<keyword evidence="3" id="KW-1185">Reference proteome</keyword>
<dbReference type="AlphaFoldDB" id="A0A9P7A395"/>
<protein>
    <submittedName>
        <fullName evidence="2">Uncharacterized protein</fullName>
    </submittedName>
</protein>
<feature type="non-terminal residue" evidence="2">
    <location>
        <position position="1"/>
    </location>
</feature>
<evidence type="ECO:0000313" key="3">
    <source>
        <dbReference type="Proteomes" id="UP000714275"/>
    </source>
</evidence>
<organism evidence="2 3">
    <name type="scientific">Suillus placidus</name>
    <dbReference type="NCBI Taxonomy" id="48579"/>
    <lineage>
        <taxon>Eukaryota</taxon>
        <taxon>Fungi</taxon>
        <taxon>Dikarya</taxon>
        <taxon>Basidiomycota</taxon>
        <taxon>Agaricomycotina</taxon>
        <taxon>Agaricomycetes</taxon>
        <taxon>Agaricomycetidae</taxon>
        <taxon>Boletales</taxon>
        <taxon>Suillineae</taxon>
        <taxon>Suillaceae</taxon>
        <taxon>Suillus</taxon>
    </lineage>
</organism>